<sequence length="186" mass="20474">MAVARTPRHRWIEEGLRALAAGGPDAVRIEPLAQALGVSKGGFYGYFANRNALLEEMLAHWESEITDTLIERIDEGGGDAGDRLRRLYDFVSSSEAPTMGVTTDLAIRDWARRDPAVAELLRRVDNRRMDYLRELFGAICGDPDEAEARSRLVFASYIGERFMVADHGGSGPEGVAAATRRLLLAP</sequence>
<dbReference type="EMBL" id="CP011112">
    <property type="protein sequence ID" value="AKU18459.1"/>
    <property type="molecule type" value="Genomic_DNA"/>
</dbReference>
<dbReference type="InterPro" id="IPR001647">
    <property type="entry name" value="HTH_TetR"/>
</dbReference>
<dbReference type="AlphaFoldDB" id="A0A0K1JP12"/>
<feature type="DNA-binding region" description="H-T-H motif" evidence="2">
    <location>
        <begin position="28"/>
        <end position="47"/>
    </location>
</feature>
<evidence type="ECO:0000313" key="5">
    <source>
        <dbReference type="Proteomes" id="UP000066480"/>
    </source>
</evidence>
<dbReference type="Gene3D" id="1.10.357.10">
    <property type="entry name" value="Tetracycline Repressor, domain 2"/>
    <property type="match status" value="1"/>
</dbReference>
<dbReference type="OrthoDB" id="3218408at2"/>
<evidence type="ECO:0000259" key="3">
    <source>
        <dbReference type="PROSITE" id="PS50977"/>
    </source>
</evidence>
<dbReference type="GO" id="GO:0000976">
    <property type="term" value="F:transcription cis-regulatory region binding"/>
    <property type="evidence" value="ECO:0007669"/>
    <property type="project" value="TreeGrafter"/>
</dbReference>
<dbReference type="Pfam" id="PF00440">
    <property type="entry name" value="TetR_N"/>
    <property type="match status" value="1"/>
</dbReference>
<dbReference type="InterPro" id="IPR050109">
    <property type="entry name" value="HTH-type_TetR-like_transc_reg"/>
</dbReference>
<dbReference type="PATRIC" id="fig|571913.6.peg.5210"/>
<accession>A0A0K1JP12</accession>
<feature type="domain" description="HTH tetR-type" evidence="3">
    <location>
        <begin position="5"/>
        <end position="65"/>
    </location>
</feature>
<gene>
    <name evidence="4" type="ORF">VV02_25710</name>
</gene>
<dbReference type="PANTHER" id="PTHR30055">
    <property type="entry name" value="HTH-TYPE TRANSCRIPTIONAL REGULATOR RUTR"/>
    <property type="match status" value="1"/>
</dbReference>
<dbReference type="PANTHER" id="PTHR30055:SF239">
    <property type="entry name" value="TRANSCRIPTIONAL REGULATORY PROTEIN"/>
    <property type="match status" value="1"/>
</dbReference>
<dbReference type="SUPFAM" id="SSF46689">
    <property type="entry name" value="Homeodomain-like"/>
    <property type="match status" value="1"/>
</dbReference>
<evidence type="ECO:0000256" key="2">
    <source>
        <dbReference type="PROSITE-ProRule" id="PRU00335"/>
    </source>
</evidence>
<dbReference type="Proteomes" id="UP000066480">
    <property type="component" value="Chromosome"/>
</dbReference>
<organism evidence="4 5">
    <name type="scientific">Luteipulveratus mongoliensis</name>
    <dbReference type="NCBI Taxonomy" id="571913"/>
    <lineage>
        <taxon>Bacteria</taxon>
        <taxon>Bacillati</taxon>
        <taxon>Actinomycetota</taxon>
        <taxon>Actinomycetes</taxon>
        <taxon>Micrococcales</taxon>
        <taxon>Dermacoccaceae</taxon>
        <taxon>Luteipulveratus</taxon>
    </lineage>
</organism>
<dbReference type="KEGG" id="lmoi:VV02_25710"/>
<dbReference type="PROSITE" id="PS50977">
    <property type="entry name" value="HTH_TETR_2"/>
    <property type="match status" value="1"/>
</dbReference>
<dbReference type="RefSeq" id="WP_052596298.1">
    <property type="nucleotide sequence ID" value="NZ_CP011112.1"/>
</dbReference>
<protein>
    <submittedName>
        <fullName evidence="4">TetR family transcriptional regulator</fullName>
    </submittedName>
</protein>
<keyword evidence="1 2" id="KW-0238">DNA-binding</keyword>
<keyword evidence="5" id="KW-1185">Reference proteome</keyword>
<dbReference type="GO" id="GO:0003700">
    <property type="term" value="F:DNA-binding transcription factor activity"/>
    <property type="evidence" value="ECO:0007669"/>
    <property type="project" value="TreeGrafter"/>
</dbReference>
<reference evidence="4 5" key="1">
    <citation type="submission" date="2015-03" db="EMBL/GenBank/DDBJ databases">
        <title>Luteipulveratus halotolerans sp. nov., a novel actinobacterium (Dermacoccaceae) from Sarawak, Malaysia.</title>
        <authorList>
            <person name="Juboi H."/>
            <person name="Basik A."/>
            <person name="Shamsul S.S."/>
            <person name="Arnold P."/>
            <person name="Schmitt E.K."/>
            <person name="Sanglier J.-J."/>
            <person name="Yeo T."/>
        </authorList>
    </citation>
    <scope>NUCLEOTIDE SEQUENCE [LARGE SCALE GENOMIC DNA]</scope>
    <source>
        <strain evidence="4 5">MN07-A0370</strain>
    </source>
</reference>
<dbReference type="InterPro" id="IPR009057">
    <property type="entry name" value="Homeodomain-like_sf"/>
</dbReference>
<proteinExistence type="predicted"/>
<name>A0A0K1JP12_9MICO</name>
<dbReference type="STRING" id="571913.VV02_25710"/>
<evidence type="ECO:0000256" key="1">
    <source>
        <dbReference type="ARBA" id="ARBA00023125"/>
    </source>
</evidence>
<evidence type="ECO:0000313" key="4">
    <source>
        <dbReference type="EMBL" id="AKU18459.1"/>
    </source>
</evidence>